<organism evidence="2 3">
    <name type="scientific">Candidatus Kaiserbacteria bacterium RIFCSPHIGHO2_01_FULL_54_36b</name>
    <dbReference type="NCBI Taxonomy" id="1798483"/>
    <lineage>
        <taxon>Bacteria</taxon>
        <taxon>Candidatus Kaiseribacteriota</taxon>
    </lineage>
</organism>
<keyword evidence="1" id="KW-0812">Transmembrane</keyword>
<evidence type="ECO:0000256" key="1">
    <source>
        <dbReference type="SAM" id="Phobius"/>
    </source>
</evidence>
<evidence type="ECO:0000313" key="2">
    <source>
        <dbReference type="EMBL" id="OGG51745.1"/>
    </source>
</evidence>
<feature type="transmembrane region" description="Helical" evidence="1">
    <location>
        <begin position="44"/>
        <end position="63"/>
    </location>
</feature>
<keyword evidence="1" id="KW-0472">Membrane</keyword>
<evidence type="ECO:0008006" key="4">
    <source>
        <dbReference type="Google" id="ProtNLM"/>
    </source>
</evidence>
<protein>
    <recommendedName>
        <fullName evidence="4">YggT family protein</fullName>
    </recommendedName>
</protein>
<dbReference type="EMBL" id="MFKW01000017">
    <property type="protein sequence ID" value="OGG51745.1"/>
    <property type="molecule type" value="Genomic_DNA"/>
</dbReference>
<sequence>MYILTVYADTLMTSLVSTIIGIIETGFFLRLLLEFFGASASSEFVAWLYAVTDRLAAPFAGAFQNVSVGGFNLNLTIIFAMLAYSVIGWLFMSLLSFTIGSLNRA</sequence>
<name>A0A1F6CRI5_9BACT</name>
<dbReference type="Proteomes" id="UP000176445">
    <property type="component" value="Unassembled WGS sequence"/>
</dbReference>
<feature type="transmembrane region" description="Helical" evidence="1">
    <location>
        <begin position="12"/>
        <end position="32"/>
    </location>
</feature>
<keyword evidence="1" id="KW-1133">Transmembrane helix</keyword>
<accession>A0A1F6CRI5</accession>
<evidence type="ECO:0000313" key="3">
    <source>
        <dbReference type="Proteomes" id="UP000176445"/>
    </source>
</evidence>
<comment type="caution">
    <text evidence="2">The sequence shown here is derived from an EMBL/GenBank/DDBJ whole genome shotgun (WGS) entry which is preliminary data.</text>
</comment>
<reference evidence="2 3" key="1">
    <citation type="journal article" date="2016" name="Nat. Commun.">
        <title>Thousands of microbial genomes shed light on interconnected biogeochemical processes in an aquifer system.</title>
        <authorList>
            <person name="Anantharaman K."/>
            <person name="Brown C.T."/>
            <person name="Hug L.A."/>
            <person name="Sharon I."/>
            <person name="Castelle C.J."/>
            <person name="Probst A.J."/>
            <person name="Thomas B.C."/>
            <person name="Singh A."/>
            <person name="Wilkins M.J."/>
            <person name="Karaoz U."/>
            <person name="Brodie E.L."/>
            <person name="Williams K.H."/>
            <person name="Hubbard S.S."/>
            <person name="Banfield J.F."/>
        </authorList>
    </citation>
    <scope>NUCLEOTIDE SEQUENCE [LARGE SCALE GENOMIC DNA]</scope>
</reference>
<proteinExistence type="predicted"/>
<feature type="transmembrane region" description="Helical" evidence="1">
    <location>
        <begin position="75"/>
        <end position="99"/>
    </location>
</feature>
<dbReference type="AlphaFoldDB" id="A0A1F6CRI5"/>
<gene>
    <name evidence="2" type="ORF">A2704_07005</name>
</gene>